<dbReference type="InterPro" id="IPR025736">
    <property type="entry name" value="PucR_C-HTH_dom"/>
</dbReference>
<proteinExistence type="predicted"/>
<dbReference type="PANTHER" id="PTHR33744:SF1">
    <property type="entry name" value="DNA-BINDING TRANSCRIPTIONAL ACTIVATOR ADER"/>
    <property type="match status" value="1"/>
</dbReference>
<dbReference type="InterPro" id="IPR042070">
    <property type="entry name" value="PucR_C-HTH_sf"/>
</dbReference>
<dbReference type="Pfam" id="PF13556">
    <property type="entry name" value="HTH_30"/>
    <property type="match status" value="1"/>
</dbReference>
<dbReference type="Proteomes" id="UP000313849">
    <property type="component" value="Unassembled WGS sequence"/>
</dbReference>
<gene>
    <name evidence="2" type="ORF">FH969_06900</name>
</gene>
<evidence type="ECO:0000313" key="3">
    <source>
        <dbReference type="Proteomes" id="UP000313849"/>
    </source>
</evidence>
<dbReference type="EMBL" id="VENP01000019">
    <property type="protein sequence ID" value="TNU74926.1"/>
    <property type="molecule type" value="Genomic_DNA"/>
</dbReference>
<keyword evidence="3" id="KW-1185">Reference proteome</keyword>
<comment type="caution">
    <text evidence="2">The sequence shown here is derived from an EMBL/GenBank/DDBJ whole genome shotgun (WGS) entry which is preliminary data.</text>
</comment>
<dbReference type="RefSeq" id="WP_139986594.1">
    <property type="nucleotide sequence ID" value="NZ_VENP01000019.1"/>
</dbReference>
<evidence type="ECO:0000313" key="2">
    <source>
        <dbReference type="EMBL" id="TNU74926.1"/>
    </source>
</evidence>
<evidence type="ECO:0000259" key="1">
    <source>
        <dbReference type="Pfam" id="PF13556"/>
    </source>
</evidence>
<name>A0A5C5BDK4_9MICO</name>
<dbReference type="AlphaFoldDB" id="A0A5C5BDK4"/>
<dbReference type="InterPro" id="IPR051448">
    <property type="entry name" value="CdaR-like_regulators"/>
</dbReference>
<protein>
    <recommendedName>
        <fullName evidence="1">PucR C-terminal helix-turn-helix domain-containing protein</fullName>
    </recommendedName>
</protein>
<sequence>MLVHTGTDVLDERSRRLLARAGPVVAAAVEVQRRLVDAEQRTRTDLVDELVHAERITADLRARLAAVGFARRGTIAVYVVTTRDRPVPGVPAVAESVAGSVAESAATSAAVLVAAHRGAQCVIAQVTDPARFAAQLRDALAPAGPVVGWALAPGGLADVARAHEVAHRAAAALHAIGTVPASADPSTLGLAGMLAAGTDPAVVAALIEHQVGPLLSYDRRHRTELTRTARTVLESGNLRAAAAQLHLHVNTVRQRCDRIAALLGPDWSGPGHAGDRLLALRLWAVRGALEEAG</sequence>
<accession>A0A5C5BDK4</accession>
<organism evidence="2 3">
    <name type="scientific">Miniimonas arenae</name>
    <dbReference type="NCBI Taxonomy" id="676201"/>
    <lineage>
        <taxon>Bacteria</taxon>
        <taxon>Bacillati</taxon>
        <taxon>Actinomycetota</taxon>
        <taxon>Actinomycetes</taxon>
        <taxon>Micrococcales</taxon>
        <taxon>Beutenbergiaceae</taxon>
        <taxon>Miniimonas</taxon>
    </lineage>
</organism>
<reference evidence="2 3" key="1">
    <citation type="submission" date="2019-06" db="EMBL/GenBank/DDBJ databases">
        <title>Draft genome sequence of Miniimonas arenae KCTC 19750T isolated from sea sand.</title>
        <authorList>
            <person name="Park S.-J."/>
        </authorList>
    </citation>
    <scope>NUCLEOTIDE SEQUENCE [LARGE SCALE GENOMIC DNA]</scope>
    <source>
        <strain evidence="2 3">KCTC 19750</strain>
    </source>
</reference>
<dbReference type="PANTHER" id="PTHR33744">
    <property type="entry name" value="CARBOHYDRATE DIACID REGULATOR"/>
    <property type="match status" value="1"/>
</dbReference>
<dbReference type="OrthoDB" id="8026818at2"/>
<dbReference type="Gene3D" id="1.10.10.2840">
    <property type="entry name" value="PucR C-terminal helix-turn-helix domain"/>
    <property type="match status" value="1"/>
</dbReference>
<feature type="domain" description="PucR C-terminal helix-turn-helix" evidence="1">
    <location>
        <begin position="225"/>
        <end position="281"/>
    </location>
</feature>